<dbReference type="PANTHER" id="PTHR11601:SF34">
    <property type="entry name" value="CYSTEINE DESULFURASE"/>
    <property type="match status" value="1"/>
</dbReference>
<sequence length="116" mass="12224">MADEVIQEMRDVLERVWANPSSAHGPGQAARRVLAARLREAGCPVDLIPVDGEGRRGLQAAHALIGADVALVSVMGANNETGVHMPMEELAEIVHAKGAPLPPSVRHATWPLASIA</sequence>
<comment type="cofactor">
    <cofactor evidence="1">
        <name>pyridoxal 5'-phosphate</name>
        <dbReference type="ChEBI" id="CHEBI:597326"/>
    </cofactor>
</comment>
<protein>
    <recommendedName>
        <fullName evidence="3">Aminotransferase class V domain-containing protein</fullName>
    </recommendedName>
</protein>
<comment type="caution">
    <text evidence="4">The sequence shown here is derived from an EMBL/GenBank/DDBJ whole genome shotgun (WGS) entry which is preliminary data.</text>
</comment>
<dbReference type="Gene3D" id="1.10.260.50">
    <property type="match status" value="1"/>
</dbReference>
<dbReference type="InterPro" id="IPR015424">
    <property type="entry name" value="PyrdxlP-dep_Trfase"/>
</dbReference>
<evidence type="ECO:0000256" key="2">
    <source>
        <dbReference type="ARBA" id="ARBA00006490"/>
    </source>
</evidence>
<dbReference type="Pfam" id="PF00266">
    <property type="entry name" value="Aminotran_5"/>
    <property type="match status" value="1"/>
</dbReference>
<feature type="domain" description="Aminotransferase class V" evidence="3">
    <location>
        <begin position="29"/>
        <end position="99"/>
    </location>
</feature>
<dbReference type="PANTHER" id="PTHR11601">
    <property type="entry name" value="CYSTEINE DESULFURYLASE FAMILY MEMBER"/>
    <property type="match status" value="1"/>
</dbReference>
<evidence type="ECO:0000256" key="1">
    <source>
        <dbReference type="ARBA" id="ARBA00001933"/>
    </source>
</evidence>
<evidence type="ECO:0000259" key="3">
    <source>
        <dbReference type="Pfam" id="PF00266"/>
    </source>
</evidence>
<dbReference type="InterPro" id="IPR015421">
    <property type="entry name" value="PyrdxlP-dep_Trfase_major"/>
</dbReference>
<proteinExistence type="inferred from homology"/>
<evidence type="ECO:0000313" key="4">
    <source>
        <dbReference type="EMBL" id="CBH96905.1"/>
    </source>
</evidence>
<comment type="similarity">
    <text evidence="2">Belongs to the class-V pyridoxal-phosphate-dependent aminotransferase family. NifS/IscS subfamily.</text>
</comment>
<dbReference type="SUPFAM" id="SSF53383">
    <property type="entry name" value="PLP-dependent transferases"/>
    <property type="match status" value="1"/>
</dbReference>
<name>E6PPQ1_9ZZZZ</name>
<dbReference type="AlphaFoldDB" id="E6PPQ1"/>
<gene>
    <name evidence="4" type="ORF">CARN2_1535</name>
</gene>
<dbReference type="InterPro" id="IPR000192">
    <property type="entry name" value="Aminotrans_V_dom"/>
</dbReference>
<accession>E6PPQ1</accession>
<dbReference type="Gene3D" id="3.40.640.10">
    <property type="entry name" value="Type I PLP-dependent aspartate aminotransferase-like (Major domain)"/>
    <property type="match status" value="1"/>
</dbReference>
<reference evidence="4" key="1">
    <citation type="submission" date="2009-10" db="EMBL/GenBank/DDBJ databases">
        <title>Diversity of trophic interactions inside an arsenic-rich microbial ecosystem.</title>
        <authorList>
            <person name="Bertin P.N."/>
            <person name="Heinrich-Salmeron A."/>
            <person name="Pelletier E."/>
            <person name="Goulhen-Chollet F."/>
            <person name="Arsene-Ploetze F."/>
            <person name="Gallien S."/>
            <person name="Calteau A."/>
            <person name="Vallenet D."/>
            <person name="Casiot C."/>
            <person name="Chane-Woon-Ming B."/>
            <person name="Giloteaux L."/>
            <person name="Barakat M."/>
            <person name="Bonnefoy V."/>
            <person name="Bruneel O."/>
            <person name="Chandler M."/>
            <person name="Cleiss J."/>
            <person name="Duran R."/>
            <person name="Elbaz-Poulichet F."/>
            <person name="Fonknechten N."/>
            <person name="Lauga B."/>
            <person name="Mornico D."/>
            <person name="Ortet P."/>
            <person name="Schaeffer C."/>
            <person name="Siguier P."/>
            <person name="Alexander Thil Smith A."/>
            <person name="Van Dorsselaer A."/>
            <person name="Weissenbach J."/>
            <person name="Medigue C."/>
            <person name="Le Paslier D."/>
        </authorList>
    </citation>
    <scope>NUCLEOTIDE SEQUENCE</scope>
</reference>
<dbReference type="EMBL" id="CABM01000036">
    <property type="protein sequence ID" value="CBH96905.1"/>
    <property type="molecule type" value="Genomic_DNA"/>
</dbReference>
<organism evidence="4">
    <name type="scientific">mine drainage metagenome</name>
    <dbReference type="NCBI Taxonomy" id="410659"/>
    <lineage>
        <taxon>unclassified sequences</taxon>
        <taxon>metagenomes</taxon>
        <taxon>ecological metagenomes</taxon>
    </lineage>
</organism>